<evidence type="ECO:0000313" key="1">
    <source>
        <dbReference type="EMBL" id="MFD1216499.1"/>
    </source>
</evidence>
<sequence length="135" mass="14662">MLAVLLGIELLPLAHAAPESAFKERFYNAELIAKVRIASVHRMVDQALSEPGMTAIKGYVYAGVTQKVWRGPAGNLVAFRLSLDACQQKLHSGETYLIFARTDADGRLELMDCSDAVEEGQAASLLAQLNRDSQG</sequence>
<dbReference type="InterPro" id="IPR008993">
    <property type="entry name" value="TIMP-like_OB-fold"/>
</dbReference>
<comment type="caution">
    <text evidence="1">The sequence shown here is derived from an EMBL/GenBank/DDBJ whole genome shotgun (WGS) entry which is preliminary data.</text>
</comment>
<organism evidence="1 2">
    <name type="scientific">Microbulbifer celer</name>
    <dbReference type="NCBI Taxonomy" id="435905"/>
    <lineage>
        <taxon>Bacteria</taxon>
        <taxon>Pseudomonadati</taxon>
        <taxon>Pseudomonadota</taxon>
        <taxon>Gammaproteobacteria</taxon>
        <taxon>Cellvibrionales</taxon>
        <taxon>Microbulbiferaceae</taxon>
        <taxon>Microbulbifer</taxon>
    </lineage>
</organism>
<name>A0ABW3UAS5_9GAMM</name>
<gene>
    <name evidence="1" type="ORF">ACFQ2X_07820</name>
</gene>
<dbReference type="SUPFAM" id="SSF50242">
    <property type="entry name" value="TIMP-like"/>
    <property type="match status" value="1"/>
</dbReference>
<dbReference type="EMBL" id="JBHTLR010000007">
    <property type="protein sequence ID" value="MFD1216499.1"/>
    <property type="molecule type" value="Genomic_DNA"/>
</dbReference>
<protein>
    <submittedName>
        <fullName evidence="1">Uncharacterized protein</fullName>
    </submittedName>
</protein>
<dbReference type="Gene3D" id="2.40.50.120">
    <property type="match status" value="1"/>
</dbReference>
<dbReference type="Proteomes" id="UP001597264">
    <property type="component" value="Unassembled WGS sequence"/>
</dbReference>
<evidence type="ECO:0000313" key="2">
    <source>
        <dbReference type="Proteomes" id="UP001597264"/>
    </source>
</evidence>
<reference evidence="2" key="1">
    <citation type="journal article" date="2019" name="Int. J. Syst. Evol. Microbiol.">
        <title>The Global Catalogue of Microorganisms (GCM) 10K type strain sequencing project: providing services to taxonomists for standard genome sequencing and annotation.</title>
        <authorList>
            <consortium name="The Broad Institute Genomics Platform"/>
            <consortium name="The Broad Institute Genome Sequencing Center for Infectious Disease"/>
            <person name="Wu L."/>
            <person name="Ma J."/>
        </authorList>
    </citation>
    <scope>NUCLEOTIDE SEQUENCE [LARGE SCALE GENOMIC DNA]</scope>
    <source>
        <strain evidence="2">CCUG 54356</strain>
    </source>
</reference>
<proteinExistence type="predicted"/>
<keyword evidence="2" id="KW-1185">Reference proteome</keyword>
<dbReference type="RefSeq" id="WP_230438611.1">
    <property type="nucleotide sequence ID" value="NZ_CP087715.1"/>
</dbReference>
<accession>A0ABW3UAS5</accession>